<dbReference type="PANTHER" id="PTHR33619:SF3">
    <property type="entry name" value="POLYSACCHARIDE EXPORT PROTEIN GFCE-RELATED"/>
    <property type="match status" value="1"/>
</dbReference>
<evidence type="ECO:0000259" key="4">
    <source>
        <dbReference type="Pfam" id="PF10531"/>
    </source>
</evidence>
<feature type="domain" description="Polysaccharide export protein N-terminal" evidence="3">
    <location>
        <begin position="39"/>
        <end position="111"/>
    </location>
</feature>
<dbReference type="InterPro" id="IPR003715">
    <property type="entry name" value="Poly_export_N"/>
</dbReference>
<proteinExistence type="predicted"/>
<evidence type="ECO:0000313" key="6">
    <source>
        <dbReference type="Proteomes" id="UP000017396"/>
    </source>
</evidence>
<evidence type="ECO:0000259" key="3">
    <source>
        <dbReference type="Pfam" id="PF02563"/>
    </source>
</evidence>
<dbReference type="GO" id="GO:0015159">
    <property type="term" value="F:polysaccharide transmembrane transporter activity"/>
    <property type="evidence" value="ECO:0007669"/>
    <property type="project" value="InterPro"/>
</dbReference>
<feature type="transmembrane region" description="Helical" evidence="2">
    <location>
        <begin position="338"/>
        <end position="357"/>
    </location>
</feature>
<sequence>MKHPARLGLLLALALFGPLPERGLAAGEPVPTLSTGLVNQGYRLRSGDRIHVDVVDFPDLSKDQLILPDGTINVLYLGAVQAAGRTPEQLSSELSGRFQGILRQPVISVSVIGTRPLKVNVIGEVLNPGPQSFRVQNQLNAAIQPNTGGNGVQSQETISGALSLAGGVTPLADMRRVSLIRQGPDGPTEKTIDLWQALQSGDFSQDLSLTDGDTVKVARLEEGDAAGEQMAATLATTTFAPETVKVQVAGEVKKPGLVNADPRSSLLNTIYEAGGPTTEADLSSVNVARMMPSGKLQRLHVDVSAIAEGKVAFQVRNGDIVFIGRQGSRQFADDIRAFLGPIGGLLNLVFPFGYLFGR</sequence>
<feature type="domain" description="Soluble ligand binding" evidence="4">
    <location>
        <begin position="245"/>
        <end position="296"/>
    </location>
</feature>
<reference evidence="5 6" key="1">
    <citation type="journal article" date="2013" name="PLoS ONE">
        <title>Cultivation and Complete Genome Sequencing of Gloeobacter kilaueensis sp. nov., from a Lava Cave in Kilauea Caldera, Hawai'i.</title>
        <authorList>
            <person name="Saw J.H."/>
            <person name="Schatz M."/>
            <person name="Brown M.V."/>
            <person name="Kunkel D.D."/>
            <person name="Foster J.S."/>
            <person name="Shick H."/>
            <person name="Christensen S."/>
            <person name="Hou S."/>
            <person name="Wan X."/>
            <person name="Donachie S.P."/>
        </authorList>
    </citation>
    <scope>NUCLEOTIDE SEQUENCE [LARGE SCALE GENOMIC DNA]</scope>
    <source>
        <strain evidence="6">JS</strain>
    </source>
</reference>
<dbReference type="HOGENOM" id="CLU_022181_0_0_3"/>
<dbReference type="PANTHER" id="PTHR33619">
    <property type="entry name" value="POLYSACCHARIDE EXPORT PROTEIN GFCE-RELATED"/>
    <property type="match status" value="1"/>
</dbReference>
<dbReference type="RefSeq" id="WP_023173824.1">
    <property type="nucleotide sequence ID" value="NC_022600.1"/>
</dbReference>
<evidence type="ECO:0000256" key="1">
    <source>
        <dbReference type="ARBA" id="ARBA00022729"/>
    </source>
</evidence>
<dbReference type="Proteomes" id="UP000017396">
    <property type="component" value="Chromosome"/>
</dbReference>
<keyword evidence="2" id="KW-1133">Transmembrane helix</keyword>
<accession>U5QID0</accession>
<dbReference type="EMBL" id="CP003587">
    <property type="protein sequence ID" value="AGY58648.1"/>
    <property type="molecule type" value="Genomic_DNA"/>
</dbReference>
<keyword evidence="2" id="KW-0472">Membrane</keyword>
<dbReference type="InterPro" id="IPR019554">
    <property type="entry name" value="Soluble_ligand-bd"/>
</dbReference>
<protein>
    <submittedName>
        <fullName evidence="5">Polysaccharide export protein</fullName>
    </submittedName>
</protein>
<dbReference type="Gene3D" id="3.10.560.10">
    <property type="entry name" value="Outer membrane lipoprotein wza domain like"/>
    <property type="match status" value="2"/>
</dbReference>
<gene>
    <name evidence="5" type="primary">wza</name>
    <name evidence="5" type="ORF">GKIL_2402</name>
</gene>
<keyword evidence="6" id="KW-1185">Reference proteome</keyword>
<organism evidence="5 6">
    <name type="scientific">Gloeobacter kilaueensis (strain ATCC BAA-2537 / CCAP 1431/1 / ULC 316 / JS1)</name>
    <dbReference type="NCBI Taxonomy" id="1183438"/>
    <lineage>
        <taxon>Bacteria</taxon>
        <taxon>Bacillati</taxon>
        <taxon>Cyanobacteriota</taxon>
        <taxon>Cyanophyceae</taxon>
        <taxon>Gloeobacterales</taxon>
        <taxon>Gloeobacteraceae</taxon>
        <taxon>Gloeobacter</taxon>
    </lineage>
</organism>
<dbReference type="InterPro" id="IPR049712">
    <property type="entry name" value="Poly_export"/>
</dbReference>
<evidence type="ECO:0000313" key="5">
    <source>
        <dbReference type="EMBL" id="AGY58648.1"/>
    </source>
</evidence>
<feature type="domain" description="Soluble ligand binding" evidence="4">
    <location>
        <begin position="154"/>
        <end position="188"/>
    </location>
</feature>
<evidence type="ECO:0000256" key="2">
    <source>
        <dbReference type="SAM" id="Phobius"/>
    </source>
</evidence>
<dbReference type="AlphaFoldDB" id="U5QID0"/>
<dbReference type="KEGG" id="glj:GKIL_2402"/>
<keyword evidence="1" id="KW-0732">Signal</keyword>
<dbReference type="STRING" id="1183438.GKIL_2402"/>
<dbReference type="eggNOG" id="COG1596">
    <property type="taxonomic scope" value="Bacteria"/>
</dbReference>
<dbReference type="OrthoDB" id="9793939at2"/>
<dbReference type="Pfam" id="PF10531">
    <property type="entry name" value="SLBB"/>
    <property type="match status" value="2"/>
</dbReference>
<keyword evidence="2" id="KW-0812">Transmembrane</keyword>
<dbReference type="Pfam" id="PF02563">
    <property type="entry name" value="Poly_export"/>
    <property type="match status" value="1"/>
</dbReference>
<name>U5QID0_GLOK1</name>
<dbReference type="Gene3D" id="3.30.1950.10">
    <property type="entry name" value="wza like domain"/>
    <property type="match status" value="1"/>
</dbReference>